<protein>
    <submittedName>
        <fullName evidence="1">Uncharacterized protein</fullName>
    </submittedName>
</protein>
<proteinExistence type="predicted"/>
<dbReference type="EMBL" id="PJNB01000001">
    <property type="protein sequence ID" value="PKW19194.1"/>
    <property type="molecule type" value="Genomic_DNA"/>
</dbReference>
<evidence type="ECO:0000313" key="2">
    <source>
        <dbReference type="Proteomes" id="UP000233786"/>
    </source>
</evidence>
<reference evidence="1" key="1">
    <citation type="submission" date="2017-12" db="EMBL/GenBank/DDBJ databases">
        <title>Sequencing the genomes of 1000 Actinobacteria strains.</title>
        <authorList>
            <person name="Klenk H.-P."/>
        </authorList>
    </citation>
    <scope>NUCLEOTIDE SEQUENCE [LARGE SCALE GENOMIC DNA]</scope>
    <source>
        <strain evidence="1">DSM 44228</strain>
    </source>
</reference>
<name>A0A2N3Y8D5_SACSN</name>
<comment type="caution">
    <text evidence="1">The sequence shown here is derived from an EMBL/GenBank/DDBJ whole genome shotgun (WGS) entry which is preliminary data.</text>
</comment>
<evidence type="ECO:0000313" key="1">
    <source>
        <dbReference type="EMBL" id="PKW19194.1"/>
    </source>
</evidence>
<accession>A0A2N3Y8D5</accession>
<dbReference type="AlphaFoldDB" id="A0A2N3Y8D5"/>
<gene>
    <name evidence="1" type="ORF">A8926_7355</name>
</gene>
<dbReference type="Proteomes" id="UP000233786">
    <property type="component" value="Unassembled WGS sequence"/>
</dbReference>
<sequence>MPTAKHLNVYPALWLVSTNMFCSFPFTREHIRESDAFMDSSGVVNLAT</sequence>
<keyword evidence="2" id="KW-1185">Reference proteome</keyword>
<organism evidence="1 2">
    <name type="scientific">Saccharopolyspora spinosa</name>
    <dbReference type="NCBI Taxonomy" id="60894"/>
    <lineage>
        <taxon>Bacteria</taxon>
        <taxon>Bacillati</taxon>
        <taxon>Actinomycetota</taxon>
        <taxon>Actinomycetes</taxon>
        <taxon>Pseudonocardiales</taxon>
        <taxon>Pseudonocardiaceae</taxon>
        <taxon>Saccharopolyspora</taxon>
    </lineage>
</organism>